<dbReference type="InterPro" id="IPR050289">
    <property type="entry name" value="TorD/DmsD_chaperones"/>
</dbReference>
<name>A0ABS6ZXX3_9DEIN</name>
<accession>A0ABS6ZXX3</accession>
<dbReference type="Proteomes" id="UP000724268">
    <property type="component" value="Unassembled WGS sequence"/>
</dbReference>
<keyword evidence="1" id="KW-0143">Chaperone</keyword>
<comment type="caution">
    <text evidence="2">The sequence shown here is derived from an EMBL/GenBank/DDBJ whole genome shotgun (WGS) entry which is preliminary data.</text>
</comment>
<evidence type="ECO:0000313" key="3">
    <source>
        <dbReference type="Proteomes" id="UP000724268"/>
    </source>
</evidence>
<evidence type="ECO:0000313" key="2">
    <source>
        <dbReference type="EMBL" id="MBW6394733.1"/>
    </source>
</evidence>
<dbReference type="Gene3D" id="1.10.3480.10">
    <property type="entry name" value="TorD-like"/>
    <property type="match status" value="1"/>
</dbReference>
<dbReference type="PANTHER" id="PTHR34227">
    <property type="entry name" value="CHAPERONE PROTEIN YCDY"/>
    <property type="match status" value="1"/>
</dbReference>
<gene>
    <name evidence="2" type="ORF">KZX47_06165</name>
</gene>
<evidence type="ECO:0000256" key="1">
    <source>
        <dbReference type="ARBA" id="ARBA00023186"/>
    </source>
</evidence>
<dbReference type="InterPro" id="IPR020945">
    <property type="entry name" value="DMSO/NO3_reduct_chaperone"/>
</dbReference>
<proteinExistence type="predicted"/>
<reference evidence="2 3" key="1">
    <citation type="submission" date="2021-07" db="EMBL/GenBank/DDBJ databases">
        <title>Thermus aquaticus gen. n. and sp. n., a nonsporulating extreme thermophile.</title>
        <authorList>
            <person name="Hu C.-J."/>
            <person name="Li W.-J."/>
            <person name="Xian W.-D."/>
        </authorList>
    </citation>
    <scope>NUCLEOTIDE SEQUENCE [LARGE SCALE GENOMIC DNA]</scope>
    <source>
        <strain evidence="2 3">SYSU G05001</strain>
    </source>
</reference>
<dbReference type="PANTHER" id="PTHR34227:SF11">
    <property type="entry name" value="CHAPERONE PROTEIN TORD"/>
    <property type="match status" value="1"/>
</dbReference>
<dbReference type="InterPro" id="IPR036411">
    <property type="entry name" value="TorD-like_sf"/>
</dbReference>
<sequence length="173" mass="19110">MELLGWVTASFFSPPGEALFRELYAGTLEEALEELTGHPVTLPKVAPRELQAAYTALFVTHPEGLPAPPYAGYALDGELFGPSFHRLQELYREGGLEVQATWRDLPDHIAAIGEAIALLAEKNPHLAKRLAREFLKPWLDRFGPQVKIHDPTGFYATLVDLLQEAIHAKTGVS</sequence>
<organism evidence="2 3">
    <name type="scientific">Thermus brevis</name>
    <dbReference type="NCBI Taxonomy" id="2862456"/>
    <lineage>
        <taxon>Bacteria</taxon>
        <taxon>Thermotogati</taxon>
        <taxon>Deinococcota</taxon>
        <taxon>Deinococci</taxon>
        <taxon>Thermales</taxon>
        <taxon>Thermaceae</taxon>
        <taxon>Thermus</taxon>
    </lineage>
</organism>
<dbReference type="RefSeq" id="WP_219759401.1">
    <property type="nucleotide sequence ID" value="NZ_JAHXRS010000009.1"/>
</dbReference>
<dbReference type="SUPFAM" id="SSF89155">
    <property type="entry name" value="TorD-like"/>
    <property type="match status" value="1"/>
</dbReference>
<dbReference type="EMBL" id="JAHXRS010000009">
    <property type="protein sequence ID" value="MBW6394733.1"/>
    <property type="molecule type" value="Genomic_DNA"/>
</dbReference>
<protein>
    <submittedName>
        <fullName evidence="2">Molecular chaperone TorD family protein</fullName>
    </submittedName>
</protein>
<keyword evidence="3" id="KW-1185">Reference proteome</keyword>
<dbReference type="Pfam" id="PF02613">
    <property type="entry name" value="Nitrate_red_del"/>
    <property type="match status" value="1"/>
</dbReference>